<feature type="non-terminal residue" evidence="4">
    <location>
        <position position="1"/>
    </location>
</feature>
<dbReference type="Pfam" id="PF02826">
    <property type="entry name" value="2-Hacid_dh_C"/>
    <property type="match status" value="1"/>
</dbReference>
<dbReference type="GO" id="GO:0016491">
    <property type="term" value="F:oxidoreductase activity"/>
    <property type="evidence" value="ECO:0007669"/>
    <property type="project" value="UniProtKB-KW"/>
</dbReference>
<evidence type="ECO:0000256" key="2">
    <source>
        <dbReference type="ARBA" id="ARBA00023027"/>
    </source>
</evidence>
<organism evidence="4">
    <name type="scientific">marine sediment metagenome</name>
    <dbReference type="NCBI Taxonomy" id="412755"/>
    <lineage>
        <taxon>unclassified sequences</taxon>
        <taxon>metagenomes</taxon>
        <taxon>ecological metagenomes</taxon>
    </lineage>
</organism>
<dbReference type="InterPro" id="IPR006140">
    <property type="entry name" value="D-isomer_DH_NAD-bd"/>
</dbReference>
<comment type="caution">
    <text evidence="4">The sequence shown here is derived from an EMBL/GenBank/DDBJ whole genome shotgun (WGS) entry which is preliminary data.</text>
</comment>
<accession>X0TYV6</accession>
<dbReference type="GO" id="GO:0051287">
    <property type="term" value="F:NAD binding"/>
    <property type="evidence" value="ECO:0007669"/>
    <property type="project" value="InterPro"/>
</dbReference>
<protein>
    <recommendedName>
        <fullName evidence="3">D-isomer specific 2-hydroxyacid dehydrogenase NAD-binding domain-containing protein</fullName>
    </recommendedName>
</protein>
<dbReference type="EMBL" id="BARS01016183">
    <property type="protein sequence ID" value="GAF98444.1"/>
    <property type="molecule type" value="Genomic_DNA"/>
</dbReference>
<proteinExistence type="predicted"/>
<feature type="domain" description="D-isomer specific 2-hydroxyacid dehydrogenase NAD-binding" evidence="3">
    <location>
        <begin position="2"/>
        <end position="129"/>
    </location>
</feature>
<keyword evidence="2" id="KW-0520">NAD</keyword>
<dbReference type="PANTHER" id="PTHR43333:SF1">
    <property type="entry name" value="D-ISOMER SPECIFIC 2-HYDROXYACID DEHYDROGENASE NAD-BINDING DOMAIN-CONTAINING PROTEIN"/>
    <property type="match status" value="1"/>
</dbReference>
<keyword evidence="1" id="KW-0560">Oxidoreductase</keyword>
<dbReference type="SUPFAM" id="SSF51735">
    <property type="entry name" value="NAD(P)-binding Rossmann-fold domains"/>
    <property type="match status" value="1"/>
</dbReference>
<gene>
    <name evidence="4" type="ORF">S01H1_26681</name>
</gene>
<evidence type="ECO:0000313" key="4">
    <source>
        <dbReference type="EMBL" id="GAF98444.1"/>
    </source>
</evidence>
<dbReference type="Gene3D" id="3.40.50.720">
    <property type="entry name" value="NAD(P)-binding Rossmann-like Domain"/>
    <property type="match status" value="2"/>
</dbReference>
<evidence type="ECO:0000259" key="3">
    <source>
        <dbReference type="Pfam" id="PF02826"/>
    </source>
</evidence>
<sequence>KDAAKKLSYLGFTVSGWSQTPKDIEGVKCLAGEDALDDFLSQACILICMLPLTPKTRGILNHKTFDKLPAGAYVINVARGQHLIQNDLIEALDSGQLDGACLDVFEVEPLPEDHPFWSHSKIIVTPHISSITYPKAVAPQIIENYQRTKTGKPLLNVVDIKRGY</sequence>
<evidence type="ECO:0000256" key="1">
    <source>
        <dbReference type="ARBA" id="ARBA00023002"/>
    </source>
</evidence>
<dbReference type="InterPro" id="IPR036291">
    <property type="entry name" value="NAD(P)-bd_dom_sf"/>
</dbReference>
<dbReference type="PANTHER" id="PTHR43333">
    <property type="entry name" value="2-HACID_DH_C DOMAIN-CONTAINING PROTEIN"/>
    <property type="match status" value="1"/>
</dbReference>
<reference evidence="4" key="1">
    <citation type="journal article" date="2014" name="Front. Microbiol.">
        <title>High frequency of phylogenetically diverse reductive dehalogenase-homologous genes in deep subseafloor sedimentary metagenomes.</title>
        <authorList>
            <person name="Kawai M."/>
            <person name="Futagami T."/>
            <person name="Toyoda A."/>
            <person name="Takaki Y."/>
            <person name="Nishi S."/>
            <person name="Hori S."/>
            <person name="Arai W."/>
            <person name="Tsubouchi T."/>
            <person name="Morono Y."/>
            <person name="Uchiyama I."/>
            <person name="Ito T."/>
            <person name="Fujiyama A."/>
            <person name="Inagaki F."/>
            <person name="Takami H."/>
        </authorList>
    </citation>
    <scope>NUCLEOTIDE SEQUENCE</scope>
    <source>
        <strain evidence="4">Expedition CK06-06</strain>
    </source>
</reference>
<name>X0TYV6_9ZZZZ</name>
<dbReference type="AlphaFoldDB" id="X0TYV6"/>